<organism evidence="11 12">
    <name type="scientific">Dactylosporangium vinaceum</name>
    <dbReference type="NCBI Taxonomy" id="53362"/>
    <lineage>
        <taxon>Bacteria</taxon>
        <taxon>Bacillati</taxon>
        <taxon>Actinomycetota</taxon>
        <taxon>Actinomycetes</taxon>
        <taxon>Micromonosporales</taxon>
        <taxon>Micromonosporaceae</taxon>
        <taxon>Dactylosporangium</taxon>
    </lineage>
</organism>
<evidence type="ECO:0000256" key="8">
    <source>
        <dbReference type="SAM" id="MobiDB-lite"/>
    </source>
</evidence>
<dbReference type="InterPro" id="IPR017441">
    <property type="entry name" value="Protein_kinase_ATP_BS"/>
</dbReference>
<dbReference type="PANTHER" id="PTHR43289:SF6">
    <property type="entry name" value="SERINE_THREONINE-PROTEIN KINASE NEKL-3"/>
    <property type="match status" value="1"/>
</dbReference>
<keyword evidence="6 7" id="KW-0067">ATP-binding</keyword>
<dbReference type="CDD" id="cd14014">
    <property type="entry name" value="STKc_PknB_like"/>
    <property type="match status" value="1"/>
</dbReference>
<keyword evidence="9" id="KW-0812">Transmembrane</keyword>
<gene>
    <name evidence="11" type="ORF">ACFFTR_34795</name>
</gene>
<dbReference type="InterPro" id="IPR008271">
    <property type="entry name" value="Ser/Thr_kinase_AS"/>
</dbReference>
<dbReference type="PANTHER" id="PTHR43289">
    <property type="entry name" value="MITOGEN-ACTIVATED PROTEIN KINASE KINASE KINASE 20-RELATED"/>
    <property type="match status" value="1"/>
</dbReference>
<evidence type="ECO:0000256" key="6">
    <source>
        <dbReference type="ARBA" id="ARBA00022840"/>
    </source>
</evidence>
<dbReference type="InterPro" id="IPR011009">
    <property type="entry name" value="Kinase-like_dom_sf"/>
</dbReference>
<evidence type="ECO:0000256" key="3">
    <source>
        <dbReference type="ARBA" id="ARBA00022679"/>
    </source>
</evidence>
<dbReference type="InterPro" id="IPR000719">
    <property type="entry name" value="Prot_kinase_dom"/>
</dbReference>
<feature type="binding site" evidence="7">
    <location>
        <position position="37"/>
    </location>
    <ligand>
        <name>ATP</name>
        <dbReference type="ChEBI" id="CHEBI:30616"/>
    </ligand>
</feature>
<feature type="transmembrane region" description="Helical" evidence="9">
    <location>
        <begin position="313"/>
        <end position="332"/>
    </location>
</feature>
<keyword evidence="2" id="KW-0723">Serine/threonine-protein kinase</keyword>
<sequence>MKTLVDRYRLDYAIGAGGMGIVWRARDLRQQQMVAIKEVRLPELMTTVERERVNREARAAGRVEHPAIVKVHEVVTTDEGPWIVMDLVDGRSLGERVATDGPLPAAEGARLGLVLLDALEAAHAAGITHGDVKPANVLLLPDGSALLTDFAVAAMLDPRLPLSDPVFVAPERRGTGDGGPEGDLYSLGATLAVASPAAAPDLVAALTADDPAERPNAHAVRRALSIAAGVEPPPEEEPWWEEPAEAAATTAAATAEATAAAETQEQPAVDEATKEHPVVPLSTPAETTGELRAAKPATPAGPQRMQMKSEIKVAALIGAGVLAFLILVGFLGHGGGTTDDANQAAQGAVASPSDDALLAGAGTEPSPSPSDDQPSPSAAPSTARPTTKAPKTTKPASPTPPKSPAVTSAKIGLNPVTYSGPCTGNGIDVEVSVTIATNQPGTQVTYATTGKAAKTVTATGGTYTETYRMRVDSGRRYSFPMTLSVTSPGTTTDSLTFTNNCSR</sequence>
<evidence type="ECO:0000256" key="2">
    <source>
        <dbReference type="ARBA" id="ARBA00022527"/>
    </source>
</evidence>
<dbReference type="Pfam" id="PF00069">
    <property type="entry name" value="Pkinase"/>
    <property type="match status" value="1"/>
</dbReference>
<evidence type="ECO:0000313" key="11">
    <source>
        <dbReference type="EMBL" id="MFB9448284.1"/>
    </source>
</evidence>
<dbReference type="GO" id="GO:0016301">
    <property type="term" value="F:kinase activity"/>
    <property type="evidence" value="ECO:0007669"/>
    <property type="project" value="UniProtKB-KW"/>
</dbReference>
<feature type="domain" description="Protein kinase" evidence="10">
    <location>
        <begin position="8"/>
        <end position="279"/>
    </location>
</feature>
<evidence type="ECO:0000256" key="9">
    <source>
        <dbReference type="SAM" id="Phobius"/>
    </source>
</evidence>
<reference evidence="11 12" key="1">
    <citation type="submission" date="2024-09" db="EMBL/GenBank/DDBJ databases">
        <authorList>
            <person name="Sun Q."/>
            <person name="Mori K."/>
        </authorList>
    </citation>
    <scope>NUCLEOTIDE SEQUENCE [LARGE SCALE GENOMIC DNA]</scope>
    <source>
        <strain evidence="11 12">JCM 3307</strain>
    </source>
</reference>
<dbReference type="SMART" id="SM00220">
    <property type="entry name" value="S_TKc"/>
    <property type="match status" value="1"/>
</dbReference>
<dbReference type="EMBL" id="JBHMCA010000056">
    <property type="protein sequence ID" value="MFB9448284.1"/>
    <property type="molecule type" value="Genomic_DNA"/>
</dbReference>
<feature type="region of interest" description="Disordered" evidence="8">
    <location>
        <begin position="254"/>
        <end position="305"/>
    </location>
</feature>
<feature type="compositionally biased region" description="Low complexity" evidence="8">
    <location>
        <begin position="369"/>
        <end position="396"/>
    </location>
</feature>
<dbReference type="Gene3D" id="3.30.200.20">
    <property type="entry name" value="Phosphorylase Kinase, domain 1"/>
    <property type="match status" value="1"/>
</dbReference>
<dbReference type="SUPFAM" id="SSF56112">
    <property type="entry name" value="Protein kinase-like (PK-like)"/>
    <property type="match status" value="1"/>
</dbReference>
<evidence type="ECO:0000256" key="4">
    <source>
        <dbReference type="ARBA" id="ARBA00022741"/>
    </source>
</evidence>
<comment type="caution">
    <text evidence="11">The sequence shown here is derived from an EMBL/GenBank/DDBJ whole genome shotgun (WGS) entry which is preliminary data.</text>
</comment>
<accession>A0ABV5MHH7</accession>
<evidence type="ECO:0000259" key="10">
    <source>
        <dbReference type="PROSITE" id="PS50011"/>
    </source>
</evidence>
<feature type="region of interest" description="Disordered" evidence="8">
    <location>
        <begin position="342"/>
        <end position="408"/>
    </location>
</feature>
<dbReference type="PROSITE" id="PS00107">
    <property type="entry name" value="PROTEIN_KINASE_ATP"/>
    <property type="match status" value="1"/>
</dbReference>
<dbReference type="PROSITE" id="PS50011">
    <property type="entry name" value="PROTEIN_KINASE_DOM"/>
    <property type="match status" value="1"/>
</dbReference>
<dbReference type="RefSeq" id="WP_223096424.1">
    <property type="nucleotide sequence ID" value="NZ_CP061913.1"/>
</dbReference>
<keyword evidence="9" id="KW-0472">Membrane</keyword>
<keyword evidence="5 11" id="KW-0418">Kinase</keyword>
<evidence type="ECO:0000313" key="12">
    <source>
        <dbReference type="Proteomes" id="UP001589608"/>
    </source>
</evidence>
<keyword evidence="12" id="KW-1185">Reference proteome</keyword>
<keyword evidence="3" id="KW-0808">Transferase</keyword>
<evidence type="ECO:0000256" key="5">
    <source>
        <dbReference type="ARBA" id="ARBA00022777"/>
    </source>
</evidence>
<feature type="compositionally biased region" description="Low complexity" evidence="8">
    <location>
        <begin position="254"/>
        <end position="267"/>
    </location>
</feature>
<dbReference type="EC" id="2.7.11.1" evidence="1"/>
<proteinExistence type="predicted"/>
<evidence type="ECO:0000256" key="1">
    <source>
        <dbReference type="ARBA" id="ARBA00012513"/>
    </source>
</evidence>
<dbReference type="Gene3D" id="1.10.510.10">
    <property type="entry name" value="Transferase(Phosphotransferase) domain 1"/>
    <property type="match status" value="1"/>
</dbReference>
<dbReference type="Proteomes" id="UP001589608">
    <property type="component" value="Unassembled WGS sequence"/>
</dbReference>
<keyword evidence="4 7" id="KW-0547">Nucleotide-binding</keyword>
<protein>
    <recommendedName>
        <fullName evidence="1">non-specific serine/threonine protein kinase</fullName>
        <ecNumber evidence="1">2.7.11.1</ecNumber>
    </recommendedName>
</protein>
<evidence type="ECO:0000256" key="7">
    <source>
        <dbReference type="PROSITE-ProRule" id="PRU10141"/>
    </source>
</evidence>
<name>A0ABV5MHH7_9ACTN</name>
<keyword evidence="9" id="KW-1133">Transmembrane helix</keyword>
<dbReference type="PROSITE" id="PS00108">
    <property type="entry name" value="PROTEIN_KINASE_ST"/>
    <property type="match status" value="1"/>
</dbReference>